<dbReference type="GO" id="GO:0008270">
    <property type="term" value="F:zinc ion binding"/>
    <property type="evidence" value="ECO:0007669"/>
    <property type="project" value="UniProtKB-KW"/>
</dbReference>
<evidence type="ECO:0000256" key="4">
    <source>
        <dbReference type="PROSITE-ProRule" id="PRU00228"/>
    </source>
</evidence>
<dbReference type="InterPro" id="IPR043145">
    <property type="entry name" value="Znf_ZZ_sf"/>
</dbReference>
<dbReference type="SMART" id="SM00291">
    <property type="entry name" value="ZnF_ZZ"/>
    <property type="match status" value="1"/>
</dbReference>
<accession>A0A813CMB1</accession>
<evidence type="ECO:0000259" key="6">
    <source>
        <dbReference type="PROSITE" id="PS50135"/>
    </source>
</evidence>
<keyword evidence="2 4" id="KW-0863">Zinc-finger</keyword>
<dbReference type="Gene3D" id="3.40.50.720">
    <property type="entry name" value="NAD(P)-binding Rossmann-like Domain"/>
    <property type="match status" value="1"/>
</dbReference>
<evidence type="ECO:0000313" key="8">
    <source>
        <dbReference type="Proteomes" id="UP000601435"/>
    </source>
</evidence>
<dbReference type="Proteomes" id="UP000601435">
    <property type="component" value="Unassembled WGS sequence"/>
</dbReference>
<keyword evidence="1" id="KW-0479">Metal-binding</keyword>
<dbReference type="EMBL" id="CAJNJA010104140">
    <property type="protein sequence ID" value="CAE7945626.1"/>
    <property type="molecule type" value="Genomic_DNA"/>
</dbReference>
<protein>
    <submittedName>
        <fullName evidence="7">Hsdl2 protein</fullName>
    </submittedName>
</protein>
<dbReference type="Pfam" id="PF00106">
    <property type="entry name" value="adh_short"/>
    <property type="match status" value="1"/>
</dbReference>
<keyword evidence="8" id="KW-1185">Reference proteome</keyword>
<dbReference type="InterPro" id="IPR051935">
    <property type="entry name" value="HSDL2"/>
</dbReference>
<dbReference type="InterPro" id="IPR002347">
    <property type="entry name" value="SDR_fam"/>
</dbReference>
<dbReference type="PROSITE" id="PS50135">
    <property type="entry name" value="ZF_ZZ_2"/>
    <property type="match status" value="1"/>
</dbReference>
<evidence type="ECO:0000313" key="7">
    <source>
        <dbReference type="EMBL" id="CAE7945626.1"/>
    </source>
</evidence>
<reference evidence="7" key="1">
    <citation type="submission" date="2021-02" db="EMBL/GenBank/DDBJ databases">
        <authorList>
            <person name="Dougan E. K."/>
            <person name="Rhodes N."/>
            <person name="Thang M."/>
            <person name="Chan C."/>
        </authorList>
    </citation>
    <scope>NUCLEOTIDE SEQUENCE</scope>
</reference>
<organism evidence="7 8">
    <name type="scientific">Symbiodinium necroappetens</name>
    <dbReference type="NCBI Taxonomy" id="1628268"/>
    <lineage>
        <taxon>Eukaryota</taxon>
        <taxon>Sar</taxon>
        <taxon>Alveolata</taxon>
        <taxon>Dinophyceae</taxon>
        <taxon>Suessiales</taxon>
        <taxon>Symbiodiniaceae</taxon>
        <taxon>Symbiodinium</taxon>
    </lineage>
</organism>
<feature type="coiled-coil region" evidence="5">
    <location>
        <begin position="300"/>
        <end position="330"/>
    </location>
</feature>
<name>A0A813CMB1_9DINO</name>
<evidence type="ECO:0000256" key="3">
    <source>
        <dbReference type="ARBA" id="ARBA00022833"/>
    </source>
</evidence>
<gene>
    <name evidence="7" type="primary">Hsdl2</name>
    <name evidence="7" type="ORF">SNEC2469_LOCUS35623</name>
</gene>
<proteinExistence type="predicted"/>
<feature type="domain" description="ZZ-type" evidence="6">
    <location>
        <begin position="410"/>
        <end position="465"/>
    </location>
</feature>
<evidence type="ECO:0000256" key="1">
    <source>
        <dbReference type="ARBA" id="ARBA00022723"/>
    </source>
</evidence>
<keyword evidence="3" id="KW-0862">Zinc</keyword>
<dbReference type="PROSITE" id="PS01357">
    <property type="entry name" value="ZF_ZZ_1"/>
    <property type="match status" value="1"/>
</dbReference>
<comment type="caution">
    <text evidence="7">The sequence shown here is derived from an EMBL/GenBank/DDBJ whole genome shotgun (WGS) entry which is preliminary data.</text>
</comment>
<dbReference type="PANTHER" id="PTHR42808:SF4">
    <property type="entry name" value="SHORT CHAIN DEHYDROGENASE"/>
    <property type="match status" value="1"/>
</dbReference>
<dbReference type="SUPFAM" id="SSF57850">
    <property type="entry name" value="RING/U-box"/>
    <property type="match status" value="2"/>
</dbReference>
<dbReference type="PANTHER" id="PTHR42808">
    <property type="entry name" value="HYDROXYSTEROID DEHYDROGENASE-LIKE PROTEIN 2"/>
    <property type="match status" value="1"/>
</dbReference>
<dbReference type="SUPFAM" id="SSF51735">
    <property type="entry name" value="NAD(P)-binding Rossmann-fold domains"/>
    <property type="match status" value="1"/>
</dbReference>
<dbReference type="PRINTS" id="PR00081">
    <property type="entry name" value="GDHRDH"/>
</dbReference>
<evidence type="ECO:0000256" key="2">
    <source>
        <dbReference type="ARBA" id="ARBA00022771"/>
    </source>
</evidence>
<dbReference type="CDD" id="cd20335">
    <property type="entry name" value="BRcat_RBR"/>
    <property type="match status" value="1"/>
</dbReference>
<dbReference type="OrthoDB" id="428401at2759"/>
<dbReference type="AlphaFoldDB" id="A0A813CMB1"/>
<keyword evidence="5" id="KW-0175">Coiled coil</keyword>
<sequence length="567" mass="63714">MSGSPGALSPKLNIADLKGKVAIISGATRGIGKACAVALAKQGCNIVVAAKTTTPQPTLPGTIYSVAEELEQMGVQALPVKVDMRSLDDVKECVRQTVNKFGRIDILINNASALWWQRIEDTPMNKYDLITQINTRGSFALTHLCLPIMAKNGFGRVICMSPPIQTDFRAYKGFTAYNISKFGMTMASKKVHAITSCNFEYRSVCYQAWSEDSVTVLSFREELLLKAVFGLGDVVHCPNPCCRSILSVEPGSGRQRVECCNWPAWCTQCRQPYHYAVDCQDVQALRDQWLQWVSHGRAVYNETRAQHAEFERQKQALEEAAARHVELKHDEEWKQANCRECPRCRRVVQKIDGCNSMVCGEDTHGGNRQQGCGHRFQWDKARAYQAAPDSRPLPRLDVQDVKVRGAGIRHPFCRCSRCRQDIVGPRFRCIHCPDYNLCASCDSDAAVAQDHPASHVFQILFQPEYDLRAHLPVGSRIVIADGSERQGFEATVQHEICQDVFLVEVFSDGTFQQLHRSGLQLKLDSAQAIERHIQEQLQAQASFQLRKEERRLQAIREMRQGATCSLQ</sequence>
<dbReference type="InterPro" id="IPR000433">
    <property type="entry name" value="Znf_ZZ"/>
</dbReference>
<evidence type="ECO:0000256" key="5">
    <source>
        <dbReference type="SAM" id="Coils"/>
    </source>
</evidence>
<dbReference type="Gene3D" id="3.30.60.90">
    <property type="match status" value="1"/>
</dbReference>
<dbReference type="InterPro" id="IPR036291">
    <property type="entry name" value="NAD(P)-bd_dom_sf"/>
</dbReference>
<dbReference type="Pfam" id="PF00569">
    <property type="entry name" value="ZZ"/>
    <property type="match status" value="1"/>
</dbReference>